<proteinExistence type="predicted"/>
<evidence type="ECO:0000259" key="6">
    <source>
        <dbReference type="Pfam" id="PF06803"/>
    </source>
</evidence>
<dbReference type="PIRSF" id="PIRSF031804">
    <property type="entry name" value="UCP031804"/>
    <property type="match status" value="1"/>
</dbReference>
<evidence type="ECO:0000313" key="8">
    <source>
        <dbReference type="Proteomes" id="UP000189661"/>
    </source>
</evidence>
<keyword evidence="3 5" id="KW-1133">Transmembrane helix</keyword>
<evidence type="ECO:0000256" key="3">
    <source>
        <dbReference type="ARBA" id="ARBA00022989"/>
    </source>
</evidence>
<feature type="transmembrane region" description="Helical" evidence="5">
    <location>
        <begin position="34"/>
        <end position="52"/>
    </location>
</feature>
<reference evidence="7 8" key="1">
    <citation type="submission" date="2017-01" db="EMBL/GenBank/DDBJ databases">
        <title>Planococcus faecalis genome complete sequence.</title>
        <authorList>
            <person name="Lee P.C."/>
        </authorList>
    </citation>
    <scope>NUCLEOTIDE SEQUENCE [LARGE SCALE GENOMIC DNA]</scope>
    <source>
        <strain evidence="7 8">AJ003</strain>
    </source>
</reference>
<comment type="subcellular location">
    <subcellularLocation>
        <location evidence="1">Endomembrane system</location>
        <topology evidence="1">Multi-pass membrane protein</topology>
    </subcellularLocation>
</comment>
<protein>
    <recommendedName>
        <fullName evidence="6">DUF1232 domain-containing protein</fullName>
    </recommendedName>
</protein>
<evidence type="ECO:0000256" key="2">
    <source>
        <dbReference type="ARBA" id="ARBA00022692"/>
    </source>
</evidence>
<dbReference type="InterPro" id="IPR010652">
    <property type="entry name" value="DUF1232"/>
</dbReference>
<dbReference type="InterPro" id="IPR016983">
    <property type="entry name" value="UCP031804"/>
</dbReference>
<evidence type="ECO:0000256" key="1">
    <source>
        <dbReference type="ARBA" id="ARBA00004127"/>
    </source>
</evidence>
<name>A0ABM6IQ44_9BACL</name>
<evidence type="ECO:0000256" key="4">
    <source>
        <dbReference type="ARBA" id="ARBA00023136"/>
    </source>
</evidence>
<keyword evidence="4 5" id="KW-0472">Membrane</keyword>
<sequence>MKNEEFTNDEFQEAIKGKSKYYSDRKFLEKAKKFGTSIGFKALHAAVVLFYTLKDPTLPNKDRMIILGALGYLILPVDLIPDFIPVVGFVDDIAIIIAAVGKVINSVSEESKVKAHQQLKAWFKDAYPYNENDGFVVDID</sequence>
<evidence type="ECO:0000256" key="5">
    <source>
        <dbReference type="SAM" id="Phobius"/>
    </source>
</evidence>
<dbReference type="EMBL" id="CP019401">
    <property type="protein sequence ID" value="AQU78418.1"/>
    <property type="molecule type" value="Genomic_DNA"/>
</dbReference>
<feature type="domain" description="DUF1232" evidence="6">
    <location>
        <begin position="63"/>
        <end position="97"/>
    </location>
</feature>
<keyword evidence="2 5" id="KW-0812">Transmembrane</keyword>
<gene>
    <name evidence="7" type="ORF">AJGP001_03500</name>
</gene>
<dbReference type="RefSeq" id="WP_078080155.1">
    <property type="nucleotide sequence ID" value="NZ_CP019401.1"/>
</dbReference>
<evidence type="ECO:0000313" key="7">
    <source>
        <dbReference type="EMBL" id="AQU78418.1"/>
    </source>
</evidence>
<keyword evidence="8" id="KW-1185">Reference proteome</keyword>
<dbReference type="Pfam" id="PF06803">
    <property type="entry name" value="DUF1232"/>
    <property type="match status" value="1"/>
</dbReference>
<organism evidence="7 8">
    <name type="scientific">Planococcus faecalis</name>
    <dbReference type="NCBI Taxonomy" id="1598147"/>
    <lineage>
        <taxon>Bacteria</taxon>
        <taxon>Bacillati</taxon>
        <taxon>Bacillota</taxon>
        <taxon>Bacilli</taxon>
        <taxon>Bacillales</taxon>
        <taxon>Caryophanaceae</taxon>
        <taxon>Planococcus</taxon>
    </lineage>
</organism>
<accession>A0ABM6IQ44</accession>
<dbReference type="Proteomes" id="UP000189661">
    <property type="component" value="Chromosome"/>
</dbReference>
<feature type="transmembrane region" description="Helical" evidence="5">
    <location>
        <begin position="64"/>
        <end position="80"/>
    </location>
</feature>